<comment type="caution">
    <text evidence="15">The sequence shown here is derived from an EMBL/GenBank/DDBJ whole genome shotgun (WGS) entry which is preliminary data.</text>
</comment>
<keyword evidence="6 13" id="KW-0489">Methyltransferase</keyword>
<dbReference type="InterPro" id="IPR004573">
    <property type="entry name" value="rRNA_ssu_MeTfrase_B"/>
</dbReference>
<keyword evidence="8 13" id="KW-0949">S-adenosyl-L-methionine</keyword>
<dbReference type="Gene3D" id="1.10.940.10">
    <property type="entry name" value="NusB-like"/>
    <property type="match status" value="1"/>
</dbReference>
<evidence type="ECO:0000259" key="14">
    <source>
        <dbReference type="PROSITE" id="PS51686"/>
    </source>
</evidence>
<evidence type="ECO:0000256" key="9">
    <source>
        <dbReference type="ARBA" id="ARBA00022884"/>
    </source>
</evidence>
<dbReference type="GO" id="GO:0008649">
    <property type="term" value="F:rRNA methyltransferase activity"/>
    <property type="evidence" value="ECO:0007669"/>
    <property type="project" value="InterPro"/>
</dbReference>
<evidence type="ECO:0000256" key="4">
    <source>
        <dbReference type="ARBA" id="ARBA00022490"/>
    </source>
</evidence>
<dbReference type="GO" id="GO:0003723">
    <property type="term" value="F:RNA binding"/>
    <property type="evidence" value="ECO:0007669"/>
    <property type="project" value="UniProtKB-UniRule"/>
</dbReference>
<dbReference type="SUPFAM" id="SSF53335">
    <property type="entry name" value="S-adenosyl-L-methionine-dependent methyltransferases"/>
    <property type="match status" value="1"/>
</dbReference>
<dbReference type="InterPro" id="IPR035926">
    <property type="entry name" value="NusB-like_sf"/>
</dbReference>
<feature type="active site" description="Nucleophile" evidence="13">
    <location>
        <position position="370"/>
    </location>
</feature>
<sequence>MWQAEEVINARQAAFETLYKICYDHAYSNIAVDHALSGLKEGKAFAARLVYGVLERQITLDFLINQYCSKPKPKLRIILRMGTYQLYFMNKVSSAAAVDESVKLAKANGLTYYSSFINAVLHKIDANRIDLECLSDLSVRYSVPQNLINMWIKAYGKDKVLHFLPALNGRPPVFAVANANLTDAETLCGILNKEGADCSVFNGLVKINASADLTALTAFENGLFHIQDISCVTALKALDIHDGDTVFDFCAAPGGKSFTASYLCGKNGTVYSFDLHESRVRLIQNSAERLSLKNVKARVNDASLFCAGLGTADKIICDVPCSGFGIIRRKPEIRYKDLDSVKGLAEIQFNILSTSSKYLKPKGRLLYSTCTLNKKENENVVTKFLQCNPEFSLLEMKTIFPGENEGDGFFYSIIERN</sequence>
<name>A0A9D2MKP2_9FIRM</name>
<dbReference type="Gene3D" id="3.40.50.150">
    <property type="entry name" value="Vaccinia Virus protein VP39"/>
    <property type="match status" value="1"/>
</dbReference>
<feature type="domain" description="SAM-dependent MTase RsmB/NOP-type" evidence="14">
    <location>
        <begin position="152"/>
        <end position="417"/>
    </location>
</feature>
<dbReference type="GO" id="GO:0006355">
    <property type="term" value="P:regulation of DNA-templated transcription"/>
    <property type="evidence" value="ECO:0007669"/>
    <property type="project" value="InterPro"/>
</dbReference>
<dbReference type="NCBIfam" id="TIGR00563">
    <property type="entry name" value="rsmB"/>
    <property type="match status" value="1"/>
</dbReference>
<comment type="subcellular location">
    <subcellularLocation>
        <location evidence="2">Cytoplasm</location>
    </subcellularLocation>
</comment>
<evidence type="ECO:0000256" key="8">
    <source>
        <dbReference type="ARBA" id="ARBA00022691"/>
    </source>
</evidence>
<protein>
    <recommendedName>
        <fullName evidence="3">16S rRNA (cytosine(967)-C(5))-methyltransferase</fullName>
        <ecNumber evidence="3">2.1.1.176</ecNumber>
    </recommendedName>
    <alternativeName>
        <fullName evidence="10">16S rRNA m5C967 methyltransferase</fullName>
    </alternativeName>
    <alternativeName>
        <fullName evidence="11">rRNA (cytosine-C(5)-)-methyltransferase RsmB</fullName>
    </alternativeName>
</protein>
<dbReference type="PANTHER" id="PTHR22807:SF53">
    <property type="entry name" value="RIBOSOMAL RNA SMALL SUBUNIT METHYLTRANSFERASE B-RELATED"/>
    <property type="match status" value="1"/>
</dbReference>
<keyword evidence="5" id="KW-0698">rRNA processing</keyword>
<evidence type="ECO:0000256" key="13">
    <source>
        <dbReference type="PROSITE-ProRule" id="PRU01023"/>
    </source>
</evidence>
<feature type="binding site" evidence="13">
    <location>
        <position position="318"/>
    </location>
    <ligand>
        <name>S-adenosyl-L-methionine</name>
        <dbReference type="ChEBI" id="CHEBI:59789"/>
    </ligand>
</feature>
<dbReference type="InterPro" id="IPR023267">
    <property type="entry name" value="RCMT"/>
</dbReference>
<dbReference type="InterPro" id="IPR006027">
    <property type="entry name" value="NusB_RsmB_TIM44"/>
</dbReference>
<comment type="similarity">
    <text evidence="13">Belongs to the class I-like SAM-binding methyltransferase superfamily. RsmB/NOP family.</text>
</comment>
<proteinExistence type="inferred from homology"/>
<feature type="binding site" evidence="13">
    <location>
        <position position="301"/>
    </location>
    <ligand>
        <name>S-adenosyl-L-methionine</name>
        <dbReference type="ChEBI" id="CHEBI:59789"/>
    </ligand>
</feature>
<feature type="binding site" evidence="13">
    <location>
        <begin position="250"/>
        <end position="256"/>
    </location>
    <ligand>
        <name>S-adenosyl-L-methionine</name>
        <dbReference type="ChEBI" id="CHEBI:59789"/>
    </ligand>
</feature>
<comment type="function">
    <text evidence="1">Specifically methylates the cytosine at position 967 (m5C967) of 16S rRNA.</text>
</comment>
<organism evidence="15 16">
    <name type="scientific">Candidatus Eubacterium faecale</name>
    <dbReference type="NCBI Taxonomy" id="2838568"/>
    <lineage>
        <taxon>Bacteria</taxon>
        <taxon>Bacillati</taxon>
        <taxon>Bacillota</taxon>
        <taxon>Clostridia</taxon>
        <taxon>Eubacteriales</taxon>
        <taxon>Eubacteriaceae</taxon>
        <taxon>Eubacterium</taxon>
    </lineage>
</organism>
<dbReference type="EC" id="2.1.1.176" evidence="3"/>
<evidence type="ECO:0000256" key="3">
    <source>
        <dbReference type="ARBA" id="ARBA00012140"/>
    </source>
</evidence>
<keyword evidence="4" id="KW-0963">Cytoplasm</keyword>
<dbReference type="Pfam" id="PF01029">
    <property type="entry name" value="NusB"/>
    <property type="match status" value="1"/>
</dbReference>
<evidence type="ECO:0000256" key="12">
    <source>
        <dbReference type="ARBA" id="ARBA00047283"/>
    </source>
</evidence>
<dbReference type="NCBIfam" id="NF011494">
    <property type="entry name" value="PRK14902.1"/>
    <property type="match status" value="1"/>
</dbReference>
<dbReference type="EMBL" id="DWXN01000012">
    <property type="protein sequence ID" value="HJB75303.1"/>
    <property type="molecule type" value="Genomic_DNA"/>
</dbReference>
<dbReference type="PANTHER" id="PTHR22807">
    <property type="entry name" value="NOP2 YEAST -RELATED NOL1/NOP2/FMU SUN DOMAIN-CONTAINING"/>
    <property type="match status" value="1"/>
</dbReference>
<dbReference type="InterPro" id="IPR001678">
    <property type="entry name" value="MeTrfase_RsmB-F_NOP2_dom"/>
</dbReference>
<feature type="binding site" evidence="13">
    <location>
        <position position="274"/>
    </location>
    <ligand>
        <name>S-adenosyl-L-methionine</name>
        <dbReference type="ChEBI" id="CHEBI:59789"/>
    </ligand>
</feature>
<evidence type="ECO:0000256" key="11">
    <source>
        <dbReference type="ARBA" id="ARBA00031088"/>
    </source>
</evidence>
<evidence type="ECO:0000256" key="6">
    <source>
        <dbReference type="ARBA" id="ARBA00022603"/>
    </source>
</evidence>
<dbReference type="Proteomes" id="UP000823877">
    <property type="component" value="Unassembled WGS sequence"/>
</dbReference>
<evidence type="ECO:0000256" key="10">
    <source>
        <dbReference type="ARBA" id="ARBA00030399"/>
    </source>
</evidence>
<evidence type="ECO:0000256" key="1">
    <source>
        <dbReference type="ARBA" id="ARBA00002724"/>
    </source>
</evidence>
<evidence type="ECO:0000256" key="7">
    <source>
        <dbReference type="ARBA" id="ARBA00022679"/>
    </source>
</evidence>
<dbReference type="InterPro" id="IPR029063">
    <property type="entry name" value="SAM-dependent_MTases_sf"/>
</dbReference>
<dbReference type="AlphaFoldDB" id="A0A9D2MKP2"/>
<dbReference type="PROSITE" id="PS51686">
    <property type="entry name" value="SAM_MT_RSMB_NOP"/>
    <property type="match status" value="1"/>
</dbReference>
<reference evidence="15" key="1">
    <citation type="journal article" date="2021" name="PeerJ">
        <title>Extensive microbial diversity within the chicken gut microbiome revealed by metagenomics and culture.</title>
        <authorList>
            <person name="Gilroy R."/>
            <person name="Ravi A."/>
            <person name="Getino M."/>
            <person name="Pursley I."/>
            <person name="Horton D.L."/>
            <person name="Alikhan N.F."/>
            <person name="Baker D."/>
            <person name="Gharbi K."/>
            <person name="Hall N."/>
            <person name="Watson M."/>
            <person name="Adriaenssens E.M."/>
            <person name="Foster-Nyarko E."/>
            <person name="Jarju S."/>
            <person name="Secka A."/>
            <person name="Antonio M."/>
            <person name="Oren A."/>
            <person name="Chaudhuri R.R."/>
            <person name="La Ragione R."/>
            <person name="Hildebrand F."/>
            <person name="Pallen M.J."/>
        </authorList>
    </citation>
    <scope>NUCLEOTIDE SEQUENCE</scope>
    <source>
        <strain evidence="15">CHK188-16595</strain>
    </source>
</reference>
<reference evidence="15" key="2">
    <citation type="submission" date="2021-04" db="EMBL/GenBank/DDBJ databases">
        <authorList>
            <person name="Gilroy R."/>
        </authorList>
    </citation>
    <scope>NUCLEOTIDE SEQUENCE</scope>
    <source>
        <strain evidence="15">CHK188-16595</strain>
    </source>
</reference>
<dbReference type="InterPro" id="IPR049560">
    <property type="entry name" value="MeTrfase_RsmB-F_NOP2_cat"/>
</dbReference>
<gene>
    <name evidence="15" type="primary">rsmB</name>
    <name evidence="15" type="ORF">IAA37_06475</name>
</gene>
<evidence type="ECO:0000313" key="15">
    <source>
        <dbReference type="EMBL" id="HJB75303.1"/>
    </source>
</evidence>
<evidence type="ECO:0000313" key="16">
    <source>
        <dbReference type="Proteomes" id="UP000823877"/>
    </source>
</evidence>
<dbReference type="SUPFAM" id="SSF48013">
    <property type="entry name" value="NusB-like"/>
    <property type="match status" value="1"/>
</dbReference>
<evidence type="ECO:0000256" key="5">
    <source>
        <dbReference type="ARBA" id="ARBA00022552"/>
    </source>
</evidence>
<keyword evidence="9 13" id="KW-0694">RNA-binding</keyword>
<accession>A0A9D2MKP2</accession>
<dbReference type="Pfam" id="PF01189">
    <property type="entry name" value="Methyltr_RsmB-F"/>
    <property type="match status" value="1"/>
</dbReference>
<comment type="catalytic activity">
    <reaction evidence="12">
        <text>cytidine(967) in 16S rRNA + S-adenosyl-L-methionine = 5-methylcytidine(967) in 16S rRNA + S-adenosyl-L-homocysteine + H(+)</text>
        <dbReference type="Rhea" id="RHEA:42748"/>
        <dbReference type="Rhea" id="RHEA-COMP:10219"/>
        <dbReference type="Rhea" id="RHEA-COMP:10220"/>
        <dbReference type="ChEBI" id="CHEBI:15378"/>
        <dbReference type="ChEBI" id="CHEBI:57856"/>
        <dbReference type="ChEBI" id="CHEBI:59789"/>
        <dbReference type="ChEBI" id="CHEBI:74483"/>
        <dbReference type="ChEBI" id="CHEBI:82748"/>
        <dbReference type="EC" id="2.1.1.176"/>
    </reaction>
</comment>
<keyword evidence="7 13" id="KW-0808">Transferase</keyword>
<dbReference type="GO" id="GO:0005737">
    <property type="term" value="C:cytoplasm"/>
    <property type="evidence" value="ECO:0007669"/>
    <property type="project" value="UniProtKB-SubCell"/>
</dbReference>
<evidence type="ECO:0000256" key="2">
    <source>
        <dbReference type="ARBA" id="ARBA00004496"/>
    </source>
</evidence>
<dbReference type="PRINTS" id="PR02008">
    <property type="entry name" value="RCMTFAMILY"/>
</dbReference>